<dbReference type="GO" id="GO:0016459">
    <property type="term" value="C:myosin complex"/>
    <property type="evidence" value="ECO:0007669"/>
    <property type="project" value="UniProtKB-KW"/>
</dbReference>
<evidence type="ECO:0000256" key="14">
    <source>
        <dbReference type="ARBA" id="ARBA00023273"/>
    </source>
</evidence>
<accession>A0ABD0LAD9</accession>
<evidence type="ECO:0000259" key="20">
    <source>
        <dbReference type="PROSITE" id="PS51456"/>
    </source>
</evidence>
<dbReference type="Gene3D" id="3.40.850.10">
    <property type="entry name" value="Kinesin motor domain"/>
    <property type="match status" value="1"/>
</dbReference>
<dbReference type="GO" id="GO:0005524">
    <property type="term" value="F:ATP binding"/>
    <property type="evidence" value="ECO:0007669"/>
    <property type="project" value="UniProtKB-KW"/>
</dbReference>
<evidence type="ECO:0000256" key="16">
    <source>
        <dbReference type="ARBA" id="ARBA00048679"/>
    </source>
</evidence>
<keyword evidence="14" id="KW-0966">Cell projection</keyword>
<dbReference type="EC" id="2.7.11.1" evidence="3"/>
<comment type="caution">
    <text evidence="21">The sequence shown here is derived from an EMBL/GenBank/DDBJ whole genome shotgun (WGS) entry which is preliminary data.</text>
</comment>
<keyword evidence="12" id="KW-0505">Motor protein</keyword>
<dbReference type="EMBL" id="JACVVK020000070">
    <property type="protein sequence ID" value="KAK7496089.1"/>
    <property type="molecule type" value="Genomic_DNA"/>
</dbReference>
<keyword evidence="6" id="KW-0808">Transferase</keyword>
<evidence type="ECO:0000256" key="9">
    <source>
        <dbReference type="ARBA" id="ARBA00022777"/>
    </source>
</evidence>
<dbReference type="InterPro" id="IPR027417">
    <property type="entry name" value="P-loop_NTPase"/>
</dbReference>
<dbReference type="AlphaFoldDB" id="A0ABD0LAD9"/>
<evidence type="ECO:0000256" key="8">
    <source>
        <dbReference type="ARBA" id="ARBA00022741"/>
    </source>
</evidence>
<dbReference type="GO" id="GO:0003779">
    <property type="term" value="F:actin binding"/>
    <property type="evidence" value="ECO:0007669"/>
    <property type="project" value="UniProtKB-KW"/>
</dbReference>
<keyword evidence="8" id="KW-0547">Nucleotide-binding</keyword>
<evidence type="ECO:0000256" key="4">
    <source>
        <dbReference type="ARBA" id="ARBA00022490"/>
    </source>
</evidence>
<keyword evidence="10" id="KW-0067">ATP-binding</keyword>
<dbReference type="Pfam" id="PF00063">
    <property type="entry name" value="Myosin_head"/>
    <property type="match status" value="1"/>
</dbReference>
<feature type="coiled-coil region" evidence="18">
    <location>
        <begin position="133"/>
        <end position="186"/>
    </location>
</feature>
<dbReference type="SMART" id="SM00015">
    <property type="entry name" value="IQ"/>
    <property type="match status" value="1"/>
</dbReference>
<dbReference type="GO" id="GO:0004674">
    <property type="term" value="F:protein serine/threonine kinase activity"/>
    <property type="evidence" value="ECO:0007669"/>
    <property type="project" value="UniProtKB-KW"/>
</dbReference>
<evidence type="ECO:0000313" key="21">
    <source>
        <dbReference type="EMBL" id="KAK7496089.1"/>
    </source>
</evidence>
<keyword evidence="13" id="KW-0206">Cytoskeleton</keyword>
<dbReference type="InterPro" id="IPR036961">
    <property type="entry name" value="Kinesin_motor_dom_sf"/>
</dbReference>
<dbReference type="Gene3D" id="1.20.5.4820">
    <property type="match status" value="1"/>
</dbReference>
<gene>
    <name evidence="21" type="ORF">BaRGS_00012790</name>
</gene>
<dbReference type="Proteomes" id="UP001519460">
    <property type="component" value="Unassembled WGS sequence"/>
</dbReference>
<evidence type="ECO:0000256" key="18">
    <source>
        <dbReference type="SAM" id="Coils"/>
    </source>
</evidence>
<evidence type="ECO:0000256" key="3">
    <source>
        <dbReference type="ARBA" id="ARBA00012513"/>
    </source>
</evidence>
<feature type="compositionally biased region" description="Polar residues" evidence="19">
    <location>
        <begin position="464"/>
        <end position="474"/>
    </location>
</feature>
<feature type="compositionally biased region" description="Low complexity" evidence="19">
    <location>
        <begin position="446"/>
        <end position="463"/>
    </location>
</feature>
<organism evidence="21 22">
    <name type="scientific">Batillaria attramentaria</name>
    <dbReference type="NCBI Taxonomy" id="370345"/>
    <lineage>
        <taxon>Eukaryota</taxon>
        <taxon>Metazoa</taxon>
        <taxon>Spiralia</taxon>
        <taxon>Lophotrochozoa</taxon>
        <taxon>Mollusca</taxon>
        <taxon>Gastropoda</taxon>
        <taxon>Caenogastropoda</taxon>
        <taxon>Sorbeoconcha</taxon>
        <taxon>Cerithioidea</taxon>
        <taxon>Batillariidae</taxon>
        <taxon>Batillaria</taxon>
    </lineage>
</organism>
<comment type="similarity">
    <text evidence="17">Belongs to the TRAFAC class myosin-kinesin ATPase superfamily. Myosin family.</text>
</comment>
<evidence type="ECO:0000256" key="5">
    <source>
        <dbReference type="ARBA" id="ARBA00022527"/>
    </source>
</evidence>
<evidence type="ECO:0000256" key="1">
    <source>
        <dbReference type="ARBA" id="ARBA00004245"/>
    </source>
</evidence>
<keyword evidence="7" id="KW-0677">Repeat</keyword>
<evidence type="ECO:0000256" key="7">
    <source>
        <dbReference type="ARBA" id="ARBA00022737"/>
    </source>
</evidence>
<evidence type="ECO:0000256" key="11">
    <source>
        <dbReference type="ARBA" id="ARBA00023123"/>
    </source>
</evidence>
<keyword evidence="9" id="KW-0418">Kinase</keyword>
<dbReference type="Pfam" id="PF00612">
    <property type="entry name" value="IQ"/>
    <property type="match status" value="1"/>
</dbReference>
<evidence type="ECO:0000256" key="6">
    <source>
        <dbReference type="ARBA" id="ARBA00022679"/>
    </source>
</evidence>
<reference evidence="21 22" key="1">
    <citation type="journal article" date="2023" name="Sci. Data">
        <title>Genome assembly of the Korean intertidal mud-creeper Batillaria attramentaria.</title>
        <authorList>
            <person name="Patra A.K."/>
            <person name="Ho P.T."/>
            <person name="Jun S."/>
            <person name="Lee S.J."/>
            <person name="Kim Y."/>
            <person name="Won Y.J."/>
        </authorList>
    </citation>
    <scope>NUCLEOTIDE SEQUENCE [LARGE SCALE GENOMIC DNA]</scope>
    <source>
        <strain evidence="21">Wonlab-2016</strain>
    </source>
</reference>
<evidence type="ECO:0000313" key="22">
    <source>
        <dbReference type="Proteomes" id="UP001519460"/>
    </source>
</evidence>
<evidence type="ECO:0000256" key="13">
    <source>
        <dbReference type="ARBA" id="ARBA00023212"/>
    </source>
</evidence>
<sequence length="474" mass="54880">NSLVDLMTRMNNAQPHFVRCVKSNEQKAPDRFQAEYVLQQLRSSGVLDIARIRQMGYPVRIEFTEFVNKYKLLVYSPLAVVEPTAANCLVIVKNAELEDFEIGASKDFHYDPPVLIPESGLVVFQVYLKFSELDRLNKHLRRIEEQVILIQKHVRGYQMRKRYRKLRQQRREEEAKRKLIEEMTIEALKHRTTDRSLNENLNDKFKQVYDKDSDGQIASLPPCQDHHLGNCPRGEPTLLEALQEFLALFSSDDSNEWGLMTSTRRSSVNPGERRRCRGSSARFDWPRGELIRRVASLPNTTKMFQLCDNLSLRMRRLPGRRRSGQSILALSTRLTARWRTRVLRNICLDVAHGCRIWGLSLVLDCRSLWLLLIQLLSVVLESHLKLLKNLHTPKAALSPVRSEKDEARRPSCHEYIASDGTRSLASDDDLRPQRHRRRKRHRRPSQKSNTTTSESTATTNVSNLSGQPIIQDNK</sequence>
<dbReference type="PANTHER" id="PTHR46256:SF3">
    <property type="entry name" value="MYOSIN MOTOR DOMAIN-CONTAINING PROTEIN"/>
    <property type="match status" value="1"/>
</dbReference>
<keyword evidence="18" id="KW-0175">Coiled coil</keyword>
<keyword evidence="17" id="KW-0009">Actin-binding</keyword>
<keyword evidence="22" id="KW-1185">Reference proteome</keyword>
<dbReference type="PANTHER" id="PTHR46256">
    <property type="entry name" value="AGAP011099-PA"/>
    <property type="match status" value="1"/>
</dbReference>
<proteinExistence type="inferred from homology"/>
<keyword evidence="11 17" id="KW-0518">Myosin</keyword>
<keyword evidence="4" id="KW-0963">Cytoplasm</keyword>
<feature type="domain" description="Myosin motor" evidence="20">
    <location>
        <begin position="1"/>
        <end position="122"/>
    </location>
</feature>
<dbReference type="InterPro" id="IPR000048">
    <property type="entry name" value="IQ_motif_EF-hand-BS"/>
</dbReference>
<comment type="catalytic activity">
    <reaction evidence="16">
        <text>L-seryl-[protein] + ATP = O-phospho-L-seryl-[protein] + ADP + H(+)</text>
        <dbReference type="Rhea" id="RHEA:17989"/>
        <dbReference type="Rhea" id="RHEA-COMP:9863"/>
        <dbReference type="Rhea" id="RHEA-COMP:11604"/>
        <dbReference type="ChEBI" id="CHEBI:15378"/>
        <dbReference type="ChEBI" id="CHEBI:29999"/>
        <dbReference type="ChEBI" id="CHEBI:30616"/>
        <dbReference type="ChEBI" id="CHEBI:83421"/>
        <dbReference type="ChEBI" id="CHEBI:456216"/>
        <dbReference type="EC" id="2.7.11.1"/>
    </reaction>
</comment>
<keyword evidence="5" id="KW-0723">Serine/threonine-protein kinase</keyword>
<dbReference type="PROSITE" id="PS51456">
    <property type="entry name" value="MYOSIN_MOTOR"/>
    <property type="match status" value="1"/>
</dbReference>
<evidence type="ECO:0000256" key="2">
    <source>
        <dbReference type="ARBA" id="ARBA00004316"/>
    </source>
</evidence>
<evidence type="ECO:0000256" key="15">
    <source>
        <dbReference type="ARBA" id="ARBA00047899"/>
    </source>
</evidence>
<evidence type="ECO:0000256" key="17">
    <source>
        <dbReference type="PROSITE-ProRule" id="PRU00782"/>
    </source>
</evidence>
<evidence type="ECO:0000256" key="19">
    <source>
        <dbReference type="SAM" id="MobiDB-lite"/>
    </source>
</evidence>
<evidence type="ECO:0000256" key="12">
    <source>
        <dbReference type="ARBA" id="ARBA00023175"/>
    </source>
</evidence>
<dbReference type="PROSITE" id="PS50096">
    <property type="entry name" value="IQ"/>
    <property type="match status" value="1"/>
</dbReference>
<protein>
    <recommendedName>
        <fullName evidence="3">non-specific serine/threonine protein kinase</fullName>
        <ecNumber evidence="3">2.7.11.1</ecNumber>
    </recommendedName>
</protein>
<dbReference type="InterPro" id="IPR001609">
    <property type="entry name" value="Myosin_head_motor_dom-like"/>
</dbReference>
<dbReference type="SUPFAM" id="SSF52540">
    <property type="entry name" value="P-loop containing nucleoside triphosphate hydrolases"/>
    <property type="match status" value="1"/>
</dbReference>
<feature type="region of interest" description="Disordered" evidence="19">
    <location>
        <begin position="423"/>
        <end position="474"/>
    </location>
</feature>
<dbReference type="GO" id="GO:0042995">
    <property type="term" value="C:cell projection"/>
    <property type="evidence" value="ECO:0007669"/>
    <property type="project" value="UniProtKB-SubCell"/>
</dbReference>
<comment type="catalytic activity">
    <reaction evidence="15">
        <text>L-threonyl-[protein] + ATP = O-phospho-L-threonyl-[protein] + ADP + H(+)</text>
        <dbReference type="Rhea" id="RHEA:46608"/>
        <dbReference type="Rhea" id="RHEA-COMP:11060"/>
        <dbReference type="Rhea" id="RHEA-COMP:11605"/>
        <dbReference type="ChEBI" id="CHEBI:15378"/>
        <dbReference type="ChEBI" id="CHEBI:30013"/>
        <dbReference type="ChEBI" id="CHEBI:30616"/>
        <dbReference type="ChEBI" id="CHEBI:61977"/>
        <dbReference type="ChEBI" id="CHEBI:456216"/>
        <dbReference type="EC" id="2.7.11.1"/>
    </reaction>
</comment>
<comment type="subcellular location">
    <subcellularLocation>
        <location evidence="2">Cell projection</location>
    </subcellularLocation>
    <subcellularLocation>
        <location evidence="1">Cytoplasm</location>
        <location evidence="1">Cytoskeleton</location>
    </subcellularLocation>
</comment>
<feature type="compositionally biased region" description="Basic residues" evidence="19">
    <location>
        <begin position="433"/>
        <end position="445"/>
    </location>
</feature>
<evidence type="ECO:0000256" key="10">
    <source>
        <dbReference type="ARBA" id="ARBA00022840"/>
    </source>
</evidence>
<name>A0ABD0LAD9_9CAEN</name>
<feature type="non-terminal residue" evidence="21">
    <location>
        <position position="1"/>
    </location>
</feature>
<dbReference type="InterPro" id="IPR052409">
    <property type="entry name" value="Myosin-III_kinase_activity"/>
</dbReference>
<comment type="caution">
    <text evidence="17">Lacks conserved residue(s) required for the propagation of feature annotation.</text>
</comment>
<feature type="region of interest" description="Actin-binding" evidence="17">
    <location>
        <begin position="3"/>
        <end position="25"/>
    </location>
</feature>